<evidence type="ECO:0000313" key="1">
    <source>
        <dbReference type="EMBL" id="MBW91979.1"/>
    </source>
</evidence>
<proteinExistence type="predicted"/>
<name>A0A2P2JEV7_RHIMU</name>
<sequence>MHIYNILHNKTQLSNNYHMQAKNWPQESHQNIQDPSFS</sequence>
<organism evidence="1">
    <name type="scientific">Rhizophora mucronata</name>
    <name type="common">Asiatic mangrove</name>
    <dbReference type="NCBI Taxonomy" id="61149"/>
    <lineage>
        <taxon>Eukaryota</taxon>
        <taxon>Viridiplantae</taxon>
        <taxon>Streptophyta</taxon>
        <taxon>Embryophyta</taxon>
        <taxon>Tracheophyta</taxon>
        <taxon>Spermatophyta</taxon>
        <taxon>Magnoliopsida</taxon>
        <taxon>eudicotyledons</taxon>
        <taxon>Gunneridae</taxon>
        <taxon>Pentapetalae</taxon>
        <taxon>rosids</taxon>
        <taxon>fabids</taxon>
        <taxon>Malpighiales</taxon>
        <taxon>Rhizophoraceae</taxon>
        <taxon>Rhizophora</taxon>
    </lineage>
</organism>
<dbReference type="EMBL" id="GGEC01011496">
    <property type="protein sequence ID" value="MBW91979.1"/>
    <property type="molecule type" value="Transcribed_RNA"/>
</dbReference>
<accession>A0A2P2JEV7</accession>
<dbReference type="AlphaFoldDB" id="A0A2P2JEV7"/>
<protein>
    <submittedName>
        <fullName evidence="1">Uncharacterized protein</fullName>
    </submittedName>
</protein>
<reference evidence="1" key="1">
    <citation type="submission" date="2018-02" db="EMBL/GenBank/DDBJ databases">
        <title>Rhizophora mucronata_Transcriptome.</title>
        <authorList>
            <person name="Meera S.P."/>
            <person name="Sreeshan A."/>
            <person name="Augustine A."/>
        </authorList>
    </citation>
    <scope>NUCLEOTIDE SEQUENCE</scope>
    <source>
        <tissue evidence="1">Leaf</tissue>
    </source>
</reference>